<evidence type="ECO:0000256" key="3">
    <source>
        <dbReference type="ARBA" id="ARBA00022475"/>
    </source>
</evidence>
<evidence type="ECO:0000256" key="8">
    <source>
        <dbReference type="ARBA" id="ARBA00023136"/>
    </source>
</evidence>
<dbReference type="OrthoDB" id="110231at2"/>
<feature type="transmembrane region" description="Helical" evidence="12">
    <location>
        <begin position="103"/>
        <end position="122"/>
    </location>
</feature>
<evidence type="ECO:0008006" key="17">
    <source>
        <dbReference type="Google" id="ProtNLM"/>
    </source>
</evidence>
<dbReference type="GO" id="GO:0005886">
    <property type="term" value="C:plasma membrane"/>
    <property type="evidence" value="ECO:0007669"/>
    <property type="project" value="UniProtKB-SubCell"/>
</dbReference>
<reference evidence="15 16" key="1">
    <citation type="journal article" date="2018" name="Syst. Appl. Microbiol.">
        <title>Corynebacterium heidelbergense sp. nov., isolated from the preen glands of Egyptian geese (Alopochen aegyptiacus).</title>
        <authorList>
            <person name="Braun M.S."/>
            <person name="Wang E."/>
            <person name="Zimmermann S."/>
            <person name="Wink M."/>
        </authorList>
    </citation>
    <scope>NUCLEOTIDE SEQUENCE [LARGE SCALE GENOMIC DNA]</scope>
    <source>
        <strain evidence="15 16">DSM 104638</strain>
    </source>
</reference>
<feature type="region of interest" description="Disordered" evidence="11">
    <location>
        <begin position="447"/>
        <end position="478"/>
    </location>
</feature>
<dbReference type="Gene3D" id="3.10.580.10">
    <property type="entry name" value="CBS-domain"/>
    <property type="match status" value="1"/>
</dbReference>
<dbReference type="InterPro" id="IPR005170">
    <property type="entry name" value="Transptr-assoc_dom"/>
</dbReference>
<feature type="compositionally biased region" description="Acidic residues" evidence="11">
    <location>
        <begin position="469"/>
        <end position="478"/>
    </location>
</feature>
<dbReference type="EMBL" id="PHQP01000126">
    <property type="protein sequence ID" value="RAV32886.1"/>
    <property type="molecule type" value="Genomic_DNA"/>
</dbReference>
<dbReference type="CDD" id="cd04590">
    <property type="entry name" value="CBS_pair_CorC_HlyC_assoc"/>
    <property type="match status" value="1"/>
</dbReference>
<dbReference type="Gene3D" id="3.30.465.10">
    <property type="match status" value="1"/>
</dbReference>
<evidence type="ECO:0000313" key="15">
    <source>
        <dbReference type="EMBL" id="RAV32886.1"/>
    </source>
</evidence>
<dbReference type="Proteomes" id="UP000251047">
    <property type="component" value="Unassembled WGS sequence"/>
</dbReference>
<dbReference type="Pfam" id="PF01595">
    <property type="entry name" value="CNNM"/>
    <property type="match status" value="1"/>
</dbReference>
<evidence type="ECO:0000256" key="5">
    <source>
        <dbReference type="ARBA" id="ARBA00022737"/>
    </source>
</evidence>
<sequence length="478" mass="51488">MSAVLSLIAGILLILLIIAANGYFVAQEFAFMSVDRARLAALADQGDKAAARTLQVTKRTSFMLSGAQLGITVTGLLVGLVGGPMVGGALGQLITGDSDNATAVTAATVATLAVATIVQMVIGELYPKNLAVANPEPLAKGLAASTRIYLGLFGWLISFFEWASNGVLRLFGIKPVEDVDATATSDDLTRIVADSRESGDLPEDVSILLDRILDFPERDVEHAMIPRSNVGTVGAEVGVGAIRQMMVTDHSRYPVVSDDEQPLGVVHLADVLDPDIADETPISEVMREPVVVPTVMMLPDALELLKTSRDEIACVIDEYGVFSGVITIEDLAEELVGEIHDEHDDEPEQLIVEIDENTWTMGGDVHLDEVERAIGHDLPAVDVETLGGLLITELGDLPAVGEDVEVVLPVDPREYAEDEQIGRQLHLTVLEIDRFVPSQVRVELIHLTNPDTDQDHEDLSADRPGDRAEYDDDGQEVR</sequence>
<evidence type="ECO:0000256" key="11">
    <source>
        <dbReference type="SAM" id="MobiDB-lite"/>
    </source>
</evidence>
<dbReference type="SMART" id="SM01091">
    <property type="entry name" value="CorC_HlyC"/>
    <property type="match status" value="1"/>
</dbReference>
<evidence type="ECO:0000259" key="13">
    <source>
        <dbReference type="PROSITE" id="PS51371"/>
    </source>
</evidence>
<dbReference type="SMART" id="SM00116">
    <property type="entry name" value="CBS"/>
    <property type="match status" value="2"/>
</dbReference>
<evidence type="ECO:0000256" key="9">
    <source>
        <dbReference type="PROSITE-ProRule" id="PRU00703"/>
    </source>
</evidence>
<feature type="domain" description="CBS" evidence="13">
    <location>
        <begin position="285"/>
        <end position="342"/>
    </location>
</feature>
<evidence type="ECO:0000259" key="14">
    <source>
        <dbReference type="PROSITE" id="PS51846"/>
    </source>
</evidence>
<feature type="domain" description="CNNM transmembrane" evidence="14">
    <location>
        <begin position="3"/>
        <end position="205"/>
    </location>
</feature>
<evidence type="ECO:0000313" key="16">
    <source>
        <dbReference type="Proteomes" id="UP000251047"/>
    </source>
</evidence>
<keyword evidence="6 10" id="KW-1133">Transmembrane helix</keyword>
<evidence type="ECO:0000256" key="1">
    <source>
        <dbReference type="ARBA" id="ARBA00004651"/>
    </source>
</evidence>
<evidence type="ECO:0000256" key="12">
    <source>
        <dbReference type="SAM" id="Phobius"/>
    </source>
</evidence>
<dbReference type="RefSeq" id="WP_112770335.1">
    <property type="nucleotide sequence ID" value="NZ_CP063191.1"/>
</dbReference>
<keyword evidence="8 10" id="KW-0472">Membrane</keyword>
<feature type="transmembrane region" description="Helical" evidence="12">
    <location>
        <begin position="142"/>
        <end position="160"/>
    </location>
</feature>
<comment type="subcellular location">
    <subcellularLocation>
        <location evidence="1">Cell membrane</location>
        <topology evidence="1">Multi-pass membrane protein</topology>
    </subcellularLocation>
</comment>
<organism evidence="15 16">
    <name type="scientific">Corynebacterium heidelbergense</name>
    <dbReference type="NCBI Taxonomy" id="2055947"/>
    <lineage>
        <taxon>Bacteria</taxon>
        <taxon>Bacillati</taxon>
        <taxon>Actinomycetota</taxon>
        <taxon>Actinomycetes</taxon>
        <taxon>Mycobacteriales</taxon>
        <taxon>Corynebacteriaceae</taxon>
        <taxon>Corynebacterium</taxon>
    </lineage>
</organism>
<accession>A0A364V8J7</accession>
<dbReference type="PANTHER" id="PTHR43099:SF6">
    <property type="entry name" value="UPF0053 PROTEIN RV1842C"/>
    <property type="match status" value="1"/>
</dbReference>
<dbReference type="GO" id="GO:0050660">
    <property type="term" value="F:flavin adenine dinucleotide binding"/>
    <property type="evidence" value="ECO:0007669"/>
    <property type="project" value="InterPro"/>
</dbReference>
<dbReference type="InterPro" id="IPR000644">
    <property type="entry name" value="CBS_dom"/>
</dbReference>
<feature type="domain" description="CBS" evidence="13">
    <location>
        <begin position="224"/>
        <end position="282"/>
    </location>
</feature>
<keyword evidence="7 9" id="KW-0129">CBS domain</keyword>
<keyword evidence="5" id="KW-0677">Repeat</keyword>
<evidence type="ECO:0000256" key="10">
    <source>
        <dbReference type="PROSITE-ProRule" id="PRU01193"/>
    </source>
</evidence>
<dbReference type="InterPro" id="IPR051676">
    <property type="entry name" value="UPF0053_domain"/>
</dbReference>
<evidence type="ECO:0000256" key="2">
    <source>
        <dbReference type="ARBA" id="ARBA00006337"/>
    </source>
</evidence>
<dbReference type="InterPro" id="IPR046342">
    <property type="entry name" value="CBS_dom_sf"/>
</dbReference>
<evidence type="ECO:0000256" key="6">
    <source>
        <dbReference type="ARBA" id="ARBA00022989"/>
    </source>
</evidence>
<name>A0A364V8J7_9CORY</name>
<dbReference type="PROSITE" id="PS51371">
    <property type="entry name" value="CBS"/>
    <property type="match status" value="2"/>
</dbReference>
<protein>
    <recommendedName>
        <fullName evidence="17">HlyC/CorC family transporter</fullName>
    </recommendedName>
</protein>
<gene>
    <name evidence="15" type="ORF">CWC39_10130</name>
</gene>
<dbReference type="InterPro" id="IPR036318">
    <property type="entry name" value="FAD-bd_PCMH-like_sf"/>
</dbReference>
<dbReference type="InterPro" id="IPR016169">
    <property type="entry name" value="FAD-bd_PCMH_sub2"/>
</dbReference>
<comment type="caution">
    <text evidence="15">The sequence shown here is derived from an EMBL/GenBank/DDBJ whole genome shotgun (WGS) entry which is preliminary data.</text>
</comment>
<dbReference type="SUPFAM" id="SSF54631">
    <property type="entry name" value="CBS-domain pair"/>
    <property type="match status" value="1"/>
</dbReference>
<feature type="transmembrane region" description="Helical" evidence="12">
    <location>
        <begin position="69"/>
        <end position="91"/>
    </location>
</feature>
<evidence type="ECO:0000256" key="7">
    <source>
        <dbReference type="ARBA" id="ARBA00023122"/>
    </source>
</evidence>
<proteinExistence type="inferred from homology"/>
<keyword evidence="3" id="KW-1003">Cell membrane</keyword>
<dbReference type="Pfam" id="PF00571">
    <property type="entry name" value="CBS"/>
    <property type="match status" value="2"/>
</dbReference>
<feature type="compositionally biased region" description="Basic and acidic residues" evidence="11">
    <location>
        <begin position="457"/>
        <end position="468"/>
    </location>
</feature>
<dbReference type="Pfam" id="PF03471">
    <property type="entry name" value="CorC_HlyC"/>
    <property type="match status" value="1"/>
</dbReference>
<comment type="similarity">
    <text evidence="2">Belongs to the UPF0053 family.</text>
</comment>
<dbReference type="AlphaFoldDB" id="A0A364V8J7"/>
<keyword evidence="4 10" id="KW-0812">Transmembrane</keyword>
<dbReference type="InterPro" id="IPR002550">
    <property type="entry name" value="CNNM"/>
</dbReference>
<dbReference type="InterPro" id="IPR044751">
    <property type="entry name" value="Ion_transp-like_CBS"/>
</dbReference>
<dbReference type="PANTHER" id="PTHR43099">
    <property type="entry name" value="UPF0053 PROTEIN YRKA"/>
    <property type="match status" value="1"/>
</dbReference>
<dbReference type="PROSITE" id="PS51846">
    <property type="entry name" value="CNNM"/>
    <property type="match status" value="1"/>
</dbReference>
<evidence type="ECO:0000256" key="4">
    <source>
        <dbReference type="ARBA" id="ARBA00022692"/>
    </source>
</evidence>
<dbReference type="SUPFAM" id="SSF56176">
    <property type="entry name" value="FAD-binding/transporter-associated domain-like"/>
    <property type="match status" value="1"/>
</dbReference>